<sequence length="78" mass="8723">MMVSDVYYTVLPVSLEAPAGDGGPFAAQRHEVLIGHWGGVPVWVELLHHADGRWRVQRLITTAAELYLWPSLFPGTPW</sequence>
<keyword evidence="2" id="KW-1185">Reference proteome</keyword>
<gene>
    <name evidence="1" type="ORF">U7230_04965</name>
</gene>
<dbReference type="Proteomes" id="UP001332192">
    <property type="component" value="Chromosome"/>
</dbReference>
<accession>A0ABZ1C008</accession>
<reference evidence="1 2" key="1">
    <citation type="journal article" date="2024" name="Front. Microbiol.">
        <title>Novel thermophilic genera Geochorda gen. nov. and Carboxydochorda gen. nov. from the deep terrestrial subsurface reveal the ecophysiological diversity in the class Limnochordia.</title>
        <authorList>
            <person name="Karnachuk O.V."/>
            <person name="Lukina A.P."/>
            <person name="Avakyan M.R."/>
            <person name="Kadnikov V.V."/>
            <person name="Begmatov S."/>
            <person name="Beletsky A.V."/>
            <person name="Vlasova K.G."/>
            <person name="Novikov A.A."/>
            <person name="Shcherbakova V.A."/>
            <person name="Mardanov A.V."/>
            <person name="Ravin N.V."/>
        </authorList>
    </citation>
    <scope>NUCLEOTIDE SEQUENCE [LARGE SCALE GENOMIC DNA]</scope>
    <source>
        <strain evidence="1 2">L945</strain>
    </source>
</reference>
<dbReference type="EMBL" id="CP141615">
    <property type="protein sequence ID" value="WRP18362.1"/>
    <property type="molecule type" value="Genomic_DNA"/>
</dbReference>
<dbReference type="RefSeq" id="WP_324717633.1">
    <property type="nucleotide sequence ID" value="NZ_CP141615.1"/>
</dbReference>
<protein>
    <submittedName>
        <fullName evidence="1">Uncharacterized protein</fullName>
    </submittedName>
</protein>
<evidence type="ECO:0000313" key="1">
    <source>
        <dbReference type="EMBL" id="WRP18362.1"/>
    </source>
</evidence>
<name>A0ABZ1C008_9FIRM</name>
<organism evidence="1 2">
    <name type="scientific">Carboxydichorda subterranea</name>
    <dbReference type="NCBI Taxonomy" id="3109565"/>
    <lineage>
        <taxon>Bacteria</taxon>
        <taxon>Bacillati</taxon>
        <taxon>Bacillota</taxon>
        <taxon>Limnochordia</taxon>
        <taxon>Limnochordales</taxon>
        <taxon>Geochordaceae</taxon>
        <taxon>Carboxydichorda</taxon>
    </lineage>
</organism>
<evidence type="ECO:0000313" key="2">
    <source>
        <dbReference type="Proteomes" id="UP001332192"/>
    </source>
</evidence>
<proteinExistence type="predicted"/>